<feature type="binding site" evidence="14 15">
    <location>
        <position position="84"/>
    </location>
    <ligand>
        <name>a divalent metal cation</name>
        <dbReference type="ChEBI" id="CHEBI:60240"/>
    </ligand>
</feature>
<dbReference type="NCBIfam" id="NF000595">
    <property type="entry name" value="PRK00015.1-3"/>
    <property type="match status" value="1"/>
</dbReference>
<evidence type="ECO:0000256" key="16">
    <source>
        <dbReference type="RuleBase" id="RU003515"/>
    </source>
</evidence>
<dbReference type="GO" id="GO:0043137">
    <property type="term" value="P:DNA replication, removal of RNA primer"/>
    <property type="evidence" value="ECO:0007669"/>
    <property type="project" value="TreeGrafter"/>
</dbReference>
<keyword evidence="12 14" id="KW-0378">Hydrolase</keyword>
<comment type="catalytic activity">
    <reaction evidence="1 14 15 16">
        <text>Endonucleolytic cleavage to 5'-phosphomonoester.</text>
        <dbReference type="EC" id="3.1.26.4"/>
    </reaction>
</comment>
<comment type="cofactor">
    <cofactor evidence="14 15">
        <name>Mn(2+)</name>
        <dbReference type="ChEBI" id="CHEBI:29035"/>
    </cofactor>
    <cofactor evidence="14 15">
        <name>Mg(2+)</name>
        <dbReference type="ChEBI" id="CHEBI:18420"/>
    </cofactor>
    <text evidence="14 15">Manganese or magnesium. Binds 1 divalent metal ion per monomer in the absence of substrate. May bind a second metal ion after substrate binding.</text>
</comment>
<dbReference type="InterPro" id="IPR024567">
    <property type="entry name" value="RNase_HII/HIII_dom"/>
</dbReference>
<evidence type="ECO:0000256" key="14">
    <source>
        <dbReference type="HAMAP-Rule" id="MF_00052"/>
    </source>
</evidence>
<evidence type="ECO:0000256" key="2">
    <source>
        <dbReference type="ARBA" id="ARBA00001946"/>
    </source>
</evidence>
<dbReference type="PANTHER" id="PTHR10954">
    <property type="entry name" value="RIBONUCLEASE H2 SUBUNIT A"/>
    <property type="match status" value="1"/>
</dbReference>
<dbReference type="HAMAP" id="MF_00052_B">
    <property type="entry name" value="RNase_HII_B"/>
    <property type="match status" value="1"/>
</dbReference>
<evidence type="ECO:0000256" key="5">
    <source>
        <dbReference type="ARBA" id="ARBA00007383"/>
    </source>
</evidence>
<evidence type="ECO:0000256" key="6">
    <source>
        <dbReference type="ARBA" id="ARBA00012180"/>
    </source>
</evidence>
<dbReference type="EC" id="3.1.26.4" evidence="6 14"/>
<dbReference type="GO" id="GO:0005737">
    <property type="term" value="C:cytoplasm"/>
    <property type="evidence" value="ECO:0007669"/>
    <property type="project" value="UniProtKB-SubCell"/>
</dbReference>
<evidence type="ECO:0000313" key="18">
    <source>
        <dbReference type="EMBL" id="TMJ03205.1"/>
    </source>
</evidence>
<dbReference type="GO" id="GO:0006298">
    <property type="term" value="P:mismatch repair"/>
    <property type="evidence" value="ECO:0007669"/>
    <property type="project" value="TreeGrafter"/>
</dbReference>
<keyword evidence="13 14" id="KW-0464">Manganese</keyword>
<dbReference type="NCBIfam" id="NF000594">
    <property type="entry name" value="PRK00015.1-1"/>
    <property type="match status" value="1"/>
</dbReference>
<dbReference type="Gene3D" id="3.30.420.10">
    <property type="entry name" value="Ribonuclease H-like superfamily/Ribonuclease H"/>
    <property type="match status" value="1"/>
</dbReference>
<organism evidence="18 19">
    <name type="scientific">Candidatus Segetimicrobium genomatis</name>
    <dbReference type="NCBI Taxonomy" id="2569760"/>
    <lineage>
        <taxon>Bacteria</taxon>
        <taxon>Bacillati</taxon>
        <taxon>Candidatus Sysuimicrobiota</taxon>
        <taxon>Candidatus Sysuimicrobiia</taxon>
        <taxon>Candidatus Sysuimicrobiales</taxon>
        <taxon>Candidatus Segetimicrobiaceae</taxon>
        <taxon>Candidatus Segetimicrobium</taxon>
    </lineage>
</organism>
<evidence type="ECO:0000256" key="1">
    <source>
        <dbReference type="ARBA" id="ARBA00000077"/>
    </source>
</evidence>
<dbReference type="InterPro" id="IPR036397">
    <property type="entry name" value="RNaseH_sf"/>
</dbReference>
<accession>A0A537L5B4</accession>
<evidence type="ECO:0000256" key="8">
    <source>
        <dbReference type="ARBA" id="ARBA00022490"/>
    </source>
</evidence>
<evidence type="ECO:0000256" key="4">
    <source>
        <dbReference type="ARBA" id="ARBA00004496"/>
    </source>
</evidence>
<evidence type="ECO:0000256" key="9">
    <source>
        <dbReference type="ARBA" id="ARBA00022722"/>
    </source>
</evidence>
<dbReference type="PROSITE" id="PS51975">
    <property type="entry name" value="RNASE_H_2"/>
    <property type="match status" value="1"/>
</dbReference>
<evidence type="ECO:0000256" key="10">
    <source>
        <dbReference type="ARBA" id="ARBA00022723"/>
    </source>
</evidence>
<evidence type="ECO:0000259" key="17">
    <source>
        <dbReference type="PROSITE" id="PS51975"/>
    </source>
</evidence>
<dbReference type="AlphaFoldDB" id="A0A537L5B4"/>
<dbReference type="GO" id="GO:0004523">
    <property type="term" value="F:RNA-DNA hybrid ribonuclease activity"/>
    <property type="evidence" value="ECO:0007669"/>
    <property type="project" value="UniProtKB-UniRule"/>
</dbReference>
<feature type="domain" description="RNase H type-2" evidence="17">
    <location>
        <begin position="78"/>
        <end position="266"/>
    </location>
</feature>
<feature type="binding site" evidence="14 15">
    <location>
        <position position="175"/>
    </location>
    <ligand>
        <name>a divalent metal cation</name>
        <dbReference type="ChEBI" id="CHEBI:60240"/>
    </ligand>
</feature>
<evidence type="ECO:0000256" key="3">
    <source>
        <dbReference type="ARBA" id="ARBA00004065"/>
    </source>
</evidence>
<dbReference type="GO" id="GO:0032299">
    <property type="term" value="C:ribonuclease H2 complex"/>
    <property type="evidence" value="ECO:0007669"/>
    <property type="project" value="TreeGrafter"/>
</dbReference>
<dbReference type="InterPro" id="IPR001352">
    <property type="entry name" value="RNase_HII/HIII"/>
</dbReference>
<dbReference type="PANTHER" id="PTHR10954:SF18">
    <property type="entry name" value="RIBONUCLEASE HII"/>
    <property type="match status" value="1"/>
</dbReference>
<dbReference type="CDD" id="cd07182">
    <property type="entry name" value="RNase_HII_bacteria_HII_like"/>
    <property type="match status" value="1"/>
</dbReference>
<keyword evidence="9 14" id="KW-0540">Nuclease</keyword>
<evidence type="ECO:0000256" key="12">
    <source>
        <dbReference type="ARBA" id="ARBA00022801"/>
    </source>
</evidence>
<dbReference type="Pfam" id="PF01351">
    <property type="entry name" value="RNase_HII"/>
    <property type="match status" value="1"/>
</dbReference>
<reference evidence="18 19" key="1">
    <citation type="journal article" date="2019" name="Nat. Microbiol.">
        <title>Mediterranean grassland soil C-N compound turnover is dependent on rainfall and depth, and is mediated by genomically divergent microorganisms.</title>
        <authorList>
            <person name="Diamond S."/>
            <person name="Andeer P.F."/>
            <person name="Li Z."/>
            <person name="Crits-Christoph A."/>
            <person name="Burstein D."/>
            <person name="Anantharaman K."/>
            <person name="Lane K.R."/>
            <person name="Thomas B.C."/>
            <person name="Pan C."/>
            <person name="Northen T.R."/>
            <person name="Banfield J.F."/>
        </authorList>
    </citation>
    <scope>NUCLEOTIDE SEQUENCE [LARGE SCALE GENOMIC DNA]</scope>
    <source>
        <strain evidence="18">NP_2</strain>
    </source>
</reference>
<comment type="function">
    <text evidence="3 14 16">Endonuclease that specifically degrades the RNA of RNA-DNA hybrids.</text>
</comment>
<gene>
    <name evidence="14" type="primary">rnhB</name>
    <name evidence="18" type="ORF">E6G99_11565</name>
</gene>
<comment type="similarity">
    <text evidence="5 14 16">Belongs to the RNase HII family.</text>
</comment>
<dbReference type="GO" id="GO:0030145">
    <property type="term" value="F:manganese ion binding"/>
    <property type="evidence" value="ECO:0007669"/>
    <property type="project" value="UniProtKB-UniRule"/>
</dbReference>
<keyword evidence="10 14" id="KW-0479">Metal-binding</keyword>
<evidence type="ECO:0000313" key="19">
    <source>
        <dbReference type="Proteomes" id="UP000318661"/>
    </source>
</evidence>
<keyword evidence="8 14" id="KW-0963">Cytoplasm</keyword>
<comment type="cofactor">
    <cofactor evidence="2">
        <name>Mg(2+)</name>
        <dbReference type="ChEBI" id="CHEBI:18420"/>
    </cofactor>
</comment>
<dbReference type="Proteomes" id="UP000318661">
    <property type="component" value="Unassembled WGS sequence"/>
</dbReference>
<comment type="subcellular location">
    <subcellularLocation>
        <location evidence="4 14">Cytoplasm</location>
    </subcellularLocation>
</comment>
<sequence>MRPAFNLRALSVAELTRRVVGMREVDPRLLRALGRDPRQGVRRLAARLRASEARAASEAARLEGLFAVEREHQAHGFAVIAGVDEVGVAPLAGPVVAAAVVLPAGISLPHLDDSKRLTPEQRDALYPQITACAAASIGMATVEEIDRLNILQATRLAHRRAILGLSVRPHLVLIDGRFAADVPVPQLVIVDGDATCASIAAASVVAKVTRDRMMAVLGREFPQYGFGRHKGYGTKQHLEAIRRYGVTPMHRRSFFSVRAYQESLALMTP</sequence>
<proteinExistence type="inferred from homology"/>
<protein>
    <recommendedName>
        <fullName evidence="7 14">Ribonuclease HII</fullName>
        <shortName evidence="14">RNase HII</shortName>
        <ecNumber evidence="6 14">3.1.26.4</ecNumber>
    </recommendedName>
</protein>
<feature type="binding site" evidence="14 15">
    <location>
        <position position="85"/>
    </location>
    <ligand>
        <name>a divalent metal cation</name>
        <dbReference type="ChEBI" id="CHEBI:60240"/>
    </ligand>
</feature>
<keyword evidence="11 14" id="KW-0255">Endonuclease</keyword>
<evidence type="ECO:0000256" key="15">
    <source>
        <dbReference type="PROSITE-ProRule" id="PRU01319"/>
    </source>
</evidence>
<comment type="caution">
    <text evidence="18">The sequence shown here is derived from an EMBL/GenBank/DDBJ whole genome shotgun (WGS) entry which is preliminary data.</text>
</comment>
<evidence type="ECO:0000256" key="13">
    <source>
        <dbReference type="ARBA" id="ARBA00023211"/>
    </source>
</evidence>
<dbReference type="InterPro" id="IPR022898">
    <property type="entry name" value="RNase_HII"/>
</dbReference>
<evidence type="ECO:0000256" key="11">
    <source>
        <dbReference type="ARBA" id="ARBA00022759"/>
    </source>
</evidence>
<evidence type="ECO:0000256" key="7">
    <source>
        <dbReference type="ARBA" id="ARBA00019179"/>
    </source>
</evidence>
<dbReference type="InterPro" id="IPR012337">
    <property type="entry name" value="RNaseH-like_sf"/>
</dbReference>
<dbReference type="EMBL" id="VBAJ01000283">
    <property type="protein sequence ID" value="TMJ03205.1"/>
    <property type="molecule type" value="Genomic_DNA"/>
</dbReference>
<name>A0A537L5B4_9BACT</name>
<dbReference type="GO" id="GO:0003723">
    <property type="term" value="F:RNA binding"/>
    <property type="evidence" value="ECO:0007669"/>
    <property type="project" value="UniProtKB-UniRule"/>
</dbReference>
<dbReference type="SUPFAM" id="SSF53098">
    <property type="entry name" value="Ribonuclease H-like"/>
    <property type="match status" value="1"/>
</dbReference>